<dbReference type="GO" id="GO:0016787">
    <property type="term" value="F:hydrolase activity"/>
    <property type="evidence" value="ECO:0007669"/>
    <property type="project" value="UniProtKB-KW"/>
</dbReference>
<dbReference type="OrthoDB" id="9771666at2"/>
<evidence type="ECO:0000256" key="1">
    <source>
        <dbReference type="ARBA" id="ARBA00022801"/>
    </source>
</evidence>
<evidence type="ECO:0000259" key="2">
    <source>
        <dbReference type="Pfam" id="PF20434"/>
    </source>
</evidence>
<dbReference type="SUPFAM" id="SSF53474">
    <property type="entry name" value="alpha/beta-Hydrolases"/>
    <property type="match status" value="1"/>
</dbReference>
<dbReference type="Gene3D" id="3.40.50.1820">
    <property type="entry name" value="alpha/beta hydrolase"/>
    <property type="match status" value="1"/>
</dbReference>
<keyword evidence="1 3" id="KW-0378">Hydrolase</keyword>
<dbReference type="AlphaFoldDB" id="A0A429VEH3"/>
<evidence type="ECO:0000313" key="4">
    <source>
        <dbReference type="Proteomes" id="UP000274661"/>
    </source>
</evidence>
<dbReference type="Proteomes" id="UP000274661">
    <property type="component" value="Unassembled WGS sequence"/>
</dbReference>
<keyword evidence="4" id="KW-1185">Reference proteome</keyword>
<dbReference type="Pfam" id="PF20434">
    <property type="entry name" value="BD-FAE"/>
    <property type="match status" value="1"/>
</dbReference>
<protein>
    <submittedName>
        <fullName evidence="3">Alpha/beta hydrolase</fullName>
    </submittedName>
</protein>
<organism evidence="3 4">
    <name type="scientific">Sphingomonas ginkgonis</name>
    <dbReference type="NCBI Taxonomy" id="2315330"/>
    <lineage>
        <taxon>Bacteria</taxon>
        <taxon>Pseudomonadati</taxon>
        <taxon>Pseudomonadota</taxon>
        <taxon>Alphaproteobacteria</taxon>
        <taxon>Sphingomonadales</taxon>
        <taxon>Sphingomonadaceae</taxon>
        <taxon>Sphingomonas</taxon>
    </lineage>
</organism>
<name>A0A429VEH3_9SPHN</name>
<dbReference type="PANTHER" id="PTHR48081">
    <property type="entry name" value="AB HYDROLASE SUPERFAMILY PROTEIN C4A8.06C"/>
    <property type="match status" value="1"/>
</dbReference>
<evidence type="ECO:0000313" key="3">
    <source>
        <dbReference type="EMBL" id="RST32251.1"/>
    </source>
</evidence>
<reference evidence="3 4" key="1">
    <citation type="submission" date="2018-12" db="EMBL/GenBank/DDBJ databases">
        <title>Sphingomonas sp. HMF7854 Genome sequencing and assembly.</title>
        <authorList>
            <person name="Cha I."/>
            <person name="Kang H."/>
            <person name="Kim H."/>
            <person name="Kang J."/>
            <person name="Joh K."/>
        </authorList>
    </citation>
    <scope>NUCLEOTIDE SEQUENCE [LARGE SCALE GENOMIC DNA]</scope>
    <source>
        <strain evidence="3 4">HMF7854</strain>
    </source>
</reference>
<dbReference type="EMBL" id="RWJF01000001">
    <property type="protein sequence ID" value="RST32251.1"/>
    <property type="molecule type" value="Genomic_DNA"/>
</dbReference>
<dbReference type="InterPro" id="IPR050300">
    <property type="entry name" value="GDXG_lipolytic_enzyme"/>
</dbReference>
<accession>A0A429VEH3</accession>
<comment type="caution">
    <text evidence="3">The sequence shown here is derived from an EMBL/GenBank/DDBJ whole genome shotgun (WGS) entry which is preliminary data.</text>
</comment>
<dbReference type="InterPro" id="IPR049492">
    <property type="entry name" value="BD-FAE-like_dom"/>
</dbReference>
<gene>
    <name evidence="3" type="ORF">HMF7854_12080</name>
</gene>
<proteinExistence type="predicted"/>
<dbReference type="InterPro" id="IPR029058">
    <property type="entry name" value="AB_hydrolase_fold"/>
</dbReference>
<sequence length="291" mass="30769">MMAASAPASPPATHPISLAAFKALPRPTPTAELSFGRNEPQKVDIFLPNGAGPYPVVVLIHGGCWSKTTAGRQQLRHLGAELAAQGIAAWSIGYRRADEYGGGFPGTFDDVARAIDLLEDEAPRYQLDLRRVAFVGHSAGGHLALWAASRATSRGGDAIEHPVRVKPVLVISLAGITDLHSFAPTIPSLCGPGVLEALTGTSTGRASATTLARISPAHMPLPDTRVVLVSGGMDQVVPASQATDYVNAHHERRSSIEQLNLPETGHFDLVTPGTSAWRRVSKLLLEALQPK</sequence>
<feature type="domain" description="BD-FAE-like" evidence="2">
    <location>
        <begin position="44"/>
        <end position="244"/>
    </location>
</feature>